<organism evidence="1 2">
    <name type="scientific">Carnegiea gigantea</name>
    <dbReference type="NCBI Taxonomy" id="171969"/>
    <lineage>
        <taxon>Eukaryota</taxon>
        <taxon>Viridiplantae</taxon>
        <taxon>Streptophyta</taxon>
        <taxon>Embryophyta</taxon>
        <taxon>Tracheophyta</taxon>
        <taxon>Spermatophyta</taxon>
        <taxon>Magnoliopsida</taxon>
        <taxon>eudicotyledons</taxon>
        <taxon>Gunneridae</taxon>
        <taxon>Pentapetalae</taxon>
        <taxon>Caryophyllales</taxon>
        <taxon>Cactineae</taxon>
        <taxon>Cactaceae</taxon>
        <taxon>Cactoideae</taxon>
        <taxon>Echinocereeae</taxon>
        <taxon>Carnegiea</taxon>
    </lineage>
</organism>
<comment type="caution">
    <text evidence="1">The sequence shown here is derived from an EMBL/GenBank/DDBJ whole genome shotgun (WGS) entry which is preliminary data.</text>
</comment>
<dbReference type="OrthoDB" id="3352408at2759"/>
<protein>
    <submittedName>
        <fullName evidence="1">Uncharacterized protein</fullName>
    </submittedName>
</protein>
<gene>
    <name evidence="1" type="ORF">Cgig2_011967</name>
</gene>
<evidence type="ECO:0000313" key="1">
    <source>
        <dbReference type="EMBL" id="KAJ8422100.1"/>
    </source>
</evidence>
<dbReference type="Proteomes" id="UP001153076">
    <property type="component" value="Unassembled WGS sequence"/>
</dbReference>
<dbReference type="AlphaFoldDB" id="A0A9Q1GN73"/>
<reference evidence="1" key="1">
    <citation type="submission" date="2022-04" db="EMBL/GenBank/DDBJ databases">
        <title>Carnegiea gigantea Genome sequencing and assembly v2.</title>
        <authorList>
            <person name="Copetti D."/>
            <person name="Sanderson M.J."/>
            <person name="Burquez A."/>
            <person name="Wojciechowski M.F."/>
        </authorList>
    </citation>
    <scope>NUCLEOTIDE SEQUENCE</scope>
    <source>
        <strain evidence="1">SGP5-SGP5p</strain>
        <tissue evidence="1">Aerial part</tissue>
    </source>
</reference>
<evidence type="ECO:0000313" key="2">
    <source>
        <dbReference type="Proteomes" id="UP001153076"/>
    </source>
</evidence>
<sequence length="208" mass="22512">MVLLFKDVDDGCDKSSIPGEGYTLIAIVGIKDPVCPGVKNTVQTCIVAGITENPQTLELREVVCEGEGVVLDPDNTWAEQFGTVLNLFTEELARVNGLSHEGESKKQRDCARVKRRANEVGWVRIIHTHLPLTEYHVTVSLKKSIISIHGSHHKKSSNLKLEATTSPPPIALASTPVVIEPIMIASVGVPTSIDPNGIFLANLTAMML</sequence>
<name>A0A9Q1GN73_9CARY</name>
<dbReference type="EMBL" id="JAKOGI010002387">
    <property type="protein sequence ID" value="KAJ8422100.1"/>
    <property type="molecule type" value="Genomic_DNA"/>
</dbReference>
<keyword evidence="2" id="KW-1185">Reference proteome</keyword>
<accession>A0A9Q1GN73</accession>
<proteinExistence type="predicted"/>